<dbReference type="EMBL" id="CAJJDN010000093">
    <property type="protein sequence ID" value="CAD8109123.1"/>
    <property type="molecule type" value="Genomic_DNA"/>
</dbReference>
<comment type="caution">
    <text evidence="1">The sequence shown here is derived from an EMBL/GenBank/DDBJ whole genome shotgun (WGS) entry which is preliminary data.</text>
</comment>
<proteinExistence type="predicted"/>
<reference evidence="1" key="1">
    <citation type="submission" date="2021-01" db="EMBL/GenBank/DDBJ databases">
        <authorList>
            <consortium name="Genoscope - CEA"/>
            <person name="William W."/>
        </authorList>
    </citation>
    <scope>NUCLEOTIDE SEQUENCE</scope>
</reference>
<accession>A0A8S1Q2L7</accession>
<organism evidence="1 2">
    <name type="scientific">Paramecium sonneborni</name>
    <dbReference type="NCBI Taxonomy" id="65129"/>
    <lineage>
        <taxon>Eukaryota</taxon>
        <taxon>Sar</taxon>
        <taxon>Alveolata</taxon>
        <taxon>Ciliophora</taxon>
        <taxon>Intramacronucleata</taxon>
        <taxon>Oligohymenophorea</taxon>
        <taxon>Peniculida</taxon>
        <taxon>Parameciidae</taxon>
        <taxon>Paramecium</taxon>
    </lineage>
</organism>
<keyword evidence="2" id="KW-1185">Reference proteome</keyword>
<protein>
    <submittedName>
        <fullName evidence="1">Uncharacterized protein</fullName>
    </submittedName>
</protein>
<evidence type="ECO:0000313" key="2">
    <source>
        <dbReference type="Proteomes" id="UP000692954"/>
    </source>
</evidence>
<name>A0A8S1Q2L7_9CILI</name>
<dbReference type="Proteomes" id="UP000692954">
    <property type="component" value="Unassembled WGS sequence"/>
</dbReference>
<gene>
    <name evidence="1" type="ORF">PSON_ATCC_30995.1.T0930009</name>
</gene>
<evidence type="ECO:0000313" key="1">
    <source>
        <dbReference type="EMBL" id="CAD8109123.1"/>
    </source>
</evidence>
<sequence>MNKTDQNQASEIQKKVYPMRNSVYEILCNKENRDDFKLIQYGNIENDDQTQLVGTKEQLNQWMIQFKQQKQGDRIKAENESRLDRLNNFYIQNVLSYDFTSKINKTDTLIYLRWNCCWIFFLGILCNS</sequence>
<dbReference type="AlphaFoldDB" id="A0A8S1Q2L7"/>